<evidence type="ECO:0000256" key="3">
    <source>
        <dbReference type="ARBA" id="ARBA00022692"/>
    </source>
</evidence>
<evidence type="ECO:0000256" key="2">
    <source>
        <dbReference type="ARBA" id="ARBA00022448"/>
    </source>
</evidence>
<dbReference type="InterPro" id="IPR005829">
    <property type="entry name" value="Sugar_transporter_CS"/>
</dbReference>
<dbReference type="PROSITE" id="PS00217">
    <property type="entry name" value="SUGAR_TRANSPORT_2"/>
    <property type="match status" value="1"/>
</dbReference>
<evidence type="ECO:0000259" key="7">
    <source>
        <dbReference type="PROSITE" id="PS50850"/>
    </source>
</evidence>
<dbReference type="OrthoDB" id="2086294at2"/>
<keyword evidence="9" id="KW-1185">Reference proteome</keyword>
<protein>
    <submittedName>
        <fullName evidence="8">MFS transporter, YQGE family, putative transporter</fullName>
    </submittedName>
</protein>
<evidence type="ECO:0000313" key="8">
    <source>
        <dbReference type="EMBL" id="SDC32841.1"/>
    </source>
</evidence>
<feature type="transmembrane region" description="Helical" evidence="6">
    <location>
        <begin position="143"/>
        <end position="167"/>
    </location>
</feature>
<dbReference type="Pfam" id="PF07690">
    <property type="entry name" value="MFS_1"/>
    <property type="match status" value="1"/>
</dbReference>
<feature type="transmembrane region" description="Helical" evidence="6">
    <location>
        <begin position="21"/>
        <end position="45"/>
    </location>
</feature>
<dbReference type="STRING" id="1464122.SAMN05421737_107104"/>
<dbReference type="InterPro" id="IPR011701">
    <property type="entry name" value="MFS"/>
</dbReference>
<dbReference type="Proteomes" id="UP000242662">
    <property type="component" value="Unassembled WGS sequence"/>
</dbReference>
<feature type="transmembrane region" description="Helical" evidence="6">
    <location>
        <begin position="51"/>
        <end position="72"/>
    </location>
</feature>
<feature type="transmembrane region" description="Helical" evidence="6">
    <location>
        <begin position="355"/>
        <end position="373"/>
    </location>
</feature>
<dbReference type="PANTHER" id="PTHR23526:SF2">
    <property type="entry name" value="MAJOR FACILITATOR SUPERFAMILY (MFS) PROFILE DOMAIN-CONTAINING PROTEIN"/>
    <property type="match status" value="1"/>
</dbReference>
<evidence type="ECO:0000256" key="4">
    <source>
        <dbReference type="ARBA" id="ARBA00022989"/>
    </source>
</evidence>
<dbReference type="GO" id="GO:0022857">
    <property type="term" value="F:transmembrane transporter activity"/>
    <property type="evidence" value="ECO:0007669"/>
    <property type="project" value="InterPro"/>
</dbReference>
<sequence length="428" mass="47786">MRTNWATKLFGPVEVTKDLKLLLLIGGLYALSVALSNTFVNVFLWKQSGEFIDLALYNLMVVIFQPLSFWAAGMLTKRIDRAHVLRIGVVLMSLFYIAVLLASHHVNDYLLVLGALLGIGVGCYWLAFNVLTFEVTEPATRDFFNGFLGLLTSFAGMTGPLLAGFIITSMSGYSGYFIIFATSLTLFLLAILLTFSLSKRHAHGRFCIKAALMERQDNENWRRILTAHIFEGLREGTFIFVIVVWIYVVAKNELALGMYGLVTSSIQLVCYYVVARFLKPSLRKKSILLGGILLYGAVFLLVVNLSFTKLMTYGIVISIAYPILLIPYVSLTYDVIGTATRASELRVEYIVVREWFINIGRILSIVLFIAAITLFDEVWAIPIVLLIVGSGHLWLYLFVRRIHLPEREPPPGTAMRAVNQGDGNGGTV</sequence>
<proteinExistence type="predicted"/>
<feature type="transmembrane region" description="Helical" evidence="6">
    <location>
        <begin position="109"/>
        <end position="131"/>
    </location>
</feature>
<dbReference type="InterPro" id="IPR052528">
    <property type="entry name" value="Sugar_transport-like"/>
</dbReference>
<evidence type="ECO:0000256" key="1">
    <source>
        <dbReference type="ARBA" id="ARBA00004651"/>
    </source>
</evidence>
<keyword evidence="2" id="KW-0813">Transport</keyword>
<keyword evidence="3 6" id="KW-0812">Transmembrane</keyword>
<organism evidence="8 9">
    <name type="scientific">Shouchella lonarensis</name>
    <dbReference type="NCBI Taxonomy" id="1464122"/>
    <lineage>
        <taxon>Bacteria</taxon>
        <taxon>Bacillati</taxon>
        <taxon>Bacillota</taxon>
        <taxon>Bacilli</taxon>
        <taxon>Bacillales</taxon>
        <taxon>Bacillaceae</taxon>
        <taxon>Shouchella</taxon>
    </lineage>
</organism>
<dbReference type="RefSeq" id="WP_090775917.1">
    <property type="nucleotide sequence ID" value="NZ_FMYM01000007.1"/>
</dbReference>
<feature type="transmembrane region" description="Helical" evidence="6">
    <location>
        <begin position="84"/>
        <end position="103"/>
    </location>
</feature>
<feature type="transmembrane region" description="Helical" evidence="6">
    <location>
        <begin position="287"/>
        <end position="307"/>
    </location>
</feature>
<evidence type="ECO:0000256" key="5">
    <source>
        <dbReference type="ARBA" id="ARBA00023136"/>
    </source>
</evidence>
<reference evidence="9" key="1">
    <citation type="submission" date="2016-09" db="EMBL/GenBank/DDBJ databases">
        <authorList>
            <person name="Varghese N."/>
            <person name="Submissions S."/>
        </authorList>
    </citation>
    <scope>NUCLEOTIDE SEQUENCE [LARGE SCALE GENOMIC DNA]</scope>
    <source>
        <strain evidence="9">25nlg</strain>
    </source>
</reference>
<dbReference type="GO" id="GO:0005886">
    <property type="term" value="C:plasma membrane"/>
    <property type="evidence" value="ECO:0007669"/>
    <property type="project" value="UniProtKB-SubCell"/>
</dbReference>
<evidence type="ECO:0000313" key="9">
    <source>
        <dbReference type="Proteomes" id="UP000242662"/>
    </source>
</evidence>
<dbReference type="InterPro" id="IPR036259">
    <property type="entry name" value="MFS_trans_sf"/>
</dbReference>
<dbReference type="AlphaFoldDB" id="A0A1G6KPW6"/>
<dbReference type="EMBL" id="FMYM01000007">
    <property type="protein sequence ID" value="SDC32841.1"/>
    <property type="molecule type" value="Genomic_DNA"/>
</dbReference>
<feature type="domain" description="Major facilitator superfamily (MFS) profile" evidence="7">
    <location>
        <begin position="1"/>
        <end position="199"/>
    </location>
</feature>
<dbReference type="SUPFAM" id="SSF103473">
    <property type="entry name" value="MFS general substrate transporter"/>
    <property type="match status" value="1"/>
</dbReference>
<dbReference type="PROSITE" id="PS50850">
    <property type="entry name" value="MFS"/>
    <property type="match status" value="1"/>
</dbReference>
<keyword evidence="4 6" id="KW-1133">Transmembrane helix</keyword>
<comment type="subcellular location">
    <subcellularLocation>
        <location evidence="1">Cell membrane</location>
        <topology evidence="1">Multi-pass membrane protein</topology>
    </subcellularLocation>
</comment>
<feature type="transmembrane region" description="Helical" evidence="6">
    <location>
        <begin position="232"/>
        <end position="250"/>
    </location>
</feature>
<dbReference type="InterPro" id="IPR020846">
    <property type="entry name" value="MFS_dom"/>
</dbReference>
<feature type="transmembrane region" description="Helical" evidence="6">
    <location>
        <begin position="173"/>
        <end position="195"/>
    </location>
</feature>
<dbReference type="Gene3D" id="1.20.1250.20">
    <property type="entry name" value="MFS general substrate transporter like domains"/>
    <property type="match status" value="1"/>
</dbReference>
<accession>A0A1G6KPW6</accession>
<gene>
    <name evidence="8" type="ORF">SAMN05421737_107104</name>
</gene>
<keyword evidence="5 6" id="KW-0472">Membrane</keyword>
<dbReference type="PANTHER" id="PTHR23526">
    <property type="entry name" value="INTEGRAL MEMBRANE TRANSPORT PROTEIN-RELATED"/>
    <property type="match status" value="1"/>
</dbReference>
<evidence type="ECO:0000256" key="6">
    <source>
        <dbReference type="SAM" id="Phobius"/>
    </source>
</evidence>
<feature type="transmembrane region" description="Helical" evidence="6">
    <location>
        <begin position="313"/>
        <end position="335"/>
    </location>
</feature>
<feature type="transmembrane region" description="Helical" evidence="6">
    <location>
        <begin position="256"/>
        <end position="275"/>
    </location>
</feature>
<name>A0A1G6KPW6_9BACI</name>
<feature type="transmembrane region" description="Helical" evidence="6">
    <location>
        <begin position="379"/>
        <end position="399"/>
    </location>
</feature>